<evidence type="ECO:0000256" key="4">
    <source>
        <dbReference type="ARBA" id="ARBA00022450"/>
    </source>
</evidence>
<dbReference type="InterPro" id="IPR009081">
    <property type="entry name" value="PP-bd_ACP"/>
</dbReference>
<sequence>MLRDKLRHLSAPVIPRQLFTEIIRRNRTTARNLISNIVLNQLNCQVLIHYPILLDNSRYKRFLSNSYIGNIKNIDNHRDIIDQNLINDKEDSIEINSIKDLTEVELTRDNIENKYENHGESEYGDDKDKDIHESILMDNEKSIEDQIFGIIKAYCSENTQLDYKTNLMDIDTIEEGRKWDSLDSVELILSLEEHFGIQIPDDIADNIKYVRDIIEAVLNALKEAK</sequence>
<evidence type="ECO:0000256" key="5">
    <source>
        <dbReference type="ARBA" id="ARBA00022516"/>
    </source>
</evidence>
<dbReference type="RefSeq" id="XP_067067026.1">
    <property type="nucleotide sequence ID" value="XM_067211406.1"/>
</dbReference>
<dbReference type="OrthoDB" id="448946at2759"/>
<reference evidence="14 15" key="1">
    <citation type="submission" date="2016-10" db="EMBL/GenBank/DDBJ databases">
        <title>Reductive evolution of mitochondrial metabolism and differential evolution of invasion-related proteins in Cryptosporidium.</title>
        <authorList>
            <person name="Liu S."/>
            <person name="Roellig D.M."/>
            <person name="Guo Y."/>
            <person name="Li N."/>
            <person name="Frace M.A."/>
            <person name="Tang K."/>
            <person name="Zhang L."/>
            <person name="Feng Y."/>
            <person name="Xiao L."/>
        </authorList>
    </citation>
    <scope>NUCLEOTIDE SEQUENCE [LARGE SCALE GENOMIC DNA]</scope>
    <source>
        <strain evidence="14">30847</strain>
    </source>
</reference>
<dbReference type="VEuPathDB" id="CryptoDB:cand_011670"/>
<evidence type="ECO:0000256" key="9">
    <source>
        <dbReference type="ARBA" id="ARBA00022982"/>
    </source>
</evidence>
<evidence type="ECO:0000256" key="1">
    <source>
        <dbReference type="ARBA" id="ARBA00004173"/>
    </source>
</evidence>
<keyword evidence="15" id="KW-1185">Reference proteome</keyword>
<dbReference type="GeneID" id="92365352"/>
<evidence type="ECO:0000256" key="11">
    <source>
        <dbReference type="ARBA" id="ARBA00023128"/>
    </source>
</evidence>
<dbReference type="Pfam" id="PF14573">
    <property type="entry name" value="PP-binding_2"/>
    <property type="match status" value="1"/>
</dbReference>
<dbReference type="GO" id="GO:0000035">
    <property type="term" value="F:acyl binding"/>
    <property type="evidence" value="ECO:0007669"/>
    <property type="project" value="TreeGrafter"/>
</dbReference>
<organism evidence="14 15">
    <name type="scientific">Cryptosporidium andersoni</name>
    <dbReference type="NCBI Taxonomy" id="117008"/>
    <lineage>
        <taxon>Eukaryota</taxon>
        <taxon>Sar</taxon>
        <taxon>Alveolata</taxon>
        <taxon>Apicomplexa</taxon>
        <taxon>Conoidasida</taxon>
        <taxon>Coccidia</taxon>
        <taxon>Eucoccidiorida</taxon>
        <taxon>Eimeriorina</taxon>
        <taxon>Cryptosporidiidae</taxon>
        <taxon>Cryptosporidium</taxon>
    </lineage>
</organism>
<name>A0A1J4MF66_9CRYT</name>
<keyword evidence="7" id="KW-0276">Fatty acid metabolism</keyword>
<dbReference type="Proteomes" id="UP000186804">
    <property type="component" value="Unassembled WGS sequence"/>
</dbReference>
<evidence type="ECO:0000313" key="15">
    <source>
        <dbReference type="Proteomes" id="UP000186804"/>
    </source>
</evidence>
<proteinExistence type="inferred from homology"/>
<evidence type="ECO:0000256" key="6">
    <source>
        <dbReference type="ARBA" id="ARBA00022553"/>
    </source>
</evidence>
<dbReference type="PANTHER" id="PTHR20863:SF28">
    <property type="entry name" value="ACYL CARRIER PROTEIN, MITOCHONDRIAL"/>
    <property type="match status" value="1"/>
</dbReference>
<dbReference type="GO" id="GO:0000036">
    <property type="term" value="F:acyl carrier activity"/>
    <property type="evidence" value="ECO:0007669"/>
    <property type="project" value="TreeGrafter"/>
</dbReference>
<dbReference type="AlphaFoldDB" id="A0A1J4MF66"/>
<keyword evidence="4" id="KW-0596">Phosphopantetheine</keyword>
<protein>
    <recommendedName>
        <fullName evidence="13">Carrier domain-containing protein</fullName>
    </recommendedName>
</protein>
<evidence type="ECO:0000256" key="8">
    <source>
        <dbReference type="ARBA" id="ARBA00022946"/>
    </source>
</evidence>
<comment type="subcellular location">
    <subcellularLocation>
        <location evidence="1">Mitochondrion</location>
    </subcellularLocation>
</comment>
<keyword evidence="10" id="KW-0443">Lipid metabolism</keyword>
<dbReference type="InterPro" id="IPR036736">
    <property type="entry name" value="ACP-like_sf"/>
</dbReference>
<evidence type="ECO:0000256" key="2">
    <source>
        <dbReference type="ARBA" id="ARBA00010930"/>
    </source>
</evidence>
<gene>
    <name evidence="14" type="ORF">cand_011670</name>
</gene>
<dbReference type="Gene3D" id="1.10.1200.10">
    <property type="entry name" value="ACP-like"/>
    <property type="match status" value="1"/>
</dbReference>
<evidence type="ECO:0000313" key="14">
    <source>
        <dbReference type="EMBL" id="OII72639.1"/>
    </source>
</evidence>
<dbReference type="SUPFAM" id="SSF47336">
    <property type="entry name" value="ACP-like"/>
    <property type="match status" value="1"/>
</dbReference>
<keyword evidence="9" id="KW-0249">Electron transport</keyword>
<dbReference type="GO" id="GO:0005739">
    <property type="term" value="C:mitochondrion"/>
    <property type="evidence" value="ECO:0007669"/>
    <property type="project" value="UniProtKB-SubCell"/>
</dbReference>
<comment type="caution">
    <text evidence="14">The sequence shown here is derived from an EMBL/GenBank/DDBJ whole genome shotgun (WGS) entry which is preliminary data.</text>
</comment>
<keyword evidence="3" id="KW-0813">Transport</keyword>
<dbReference type="PROSITE" id="PS50075">
    <property type="entry name" value="CARRIER"/>
    <property type="match status" value="1"/>
</dbReference>
<keyword evidence="11" id="KW-0496">Mitochondrion</keyword>
<feature type="domain" description="Carrier" evidence="13">
    <location>
        <begin position="142"/>
        <end position="221"/>
    </location>
</feature>
<keyword evidence="12" id="KW-0275">Fatty acid biosynthesis</keyword>
<evidence type="ECO:0000256" key="12">
    <source>
        <dbReference type="ARBA" id="ARBA00023160"/>
    </source>
</evidence>
<evidence type="ECO:0000256" key="7">
    <source>
        <dbReference type="ARBA" id="ARBA00022832"/>
    </source>
</evidence>
<comment type="similarity">
    <text evidence="2">Belongs to the acyl carrier protein (ACP) family.</text>
</comment>
<evidence type="ECO:0000256" key="10">
    <source>
        <dbReference type="ARBA" id="ARBA00023098"/>
    </source>
</evidence>
<accession>A0A1J4MF66</accession>
<evidence type="ECO:0000256" key="3">
    <source>
        <dbReference type="ARBA" id="ARBA00022448"/>
    </source>
</evidence>
<keyword evidence="6" id="KW-0597">Phosphoprotein</keyword>
<keyword evidence="5" id="KW-0444">Lipid biosynthesis</keyword>
<dbReference type="InterPro" id="IPR003231">
    <property type="entry name" value="ACP"/>
</dbReference>
<dbReference type="EMBL" id="LRBS01000111">
    <property type="protein sequence ID" value="OII72639.1"/>
    <property type="molecule type" value="Genomic_DNA"/>
</dbReference>
<evidence type="ECO:0000259" key="13">
    <source>
        <dbReference type="PROSITE" id="PS50075"/>
    </source>
</evidence>
<keyword evidence="8" id="KW-0809">Transit peptide</keyword>
<dbReference type="PANTHER" id="PTHR20863">
    <property type="entry name" value="ACYL CARRIER PROTEIN"/>
    <property type="match status" value="1"/>
</dbReference>